<dbReference type="Gene3D" id="3.40.50.1000">
    <property type="entry name" value="HAD superfamily/HAD-like"/>
    <property type="match status" value="1"/>
</dbReference>
<dbReference type="AlphaFoldDB" id="A0A518CN71"/>
<organism evidence="5 6">
    <name type="scientific">Polystyrenella longa</name>
    <dbReference type="NCBI Taxonomy" id="2528007"/>
    <lineage>
        <taxon>Bacteria</taxon>
        <taxon>Pseudomonadati</taxon>
        <taxon>Planctomycetota</taxon>
        <taxon>Planctomycetia</taxon>
        <taxon>Planctomycetales</taxon>
        <taxon>Planctomycetaceae</taxon>
        <taxon>Polystyrenella</taxon>
    </lineage>
</organism>
<evidence type="ECO:0000313" key="5">
    <source>
        <dbReference type="EMBL" id="QDU80670.1"/>
    </source>
</evidence>
<comment type="similarity">
    <text evidence="3">Belongs to the HAD-like hydrolase superfamily. CbbY/CbbZ/Gph/YieH family.</text>
</comment>
<dbReference type="InterPro" id="IPR050155">
    <property type="entry name" value="HAD-like_hydrolase_sf"/>
</dbReference>
<evidence type="ECO:0000256" key="3">
    <source>
        <dbReference type="ARBA" id="ARBA00006171"/>
    </source>
</evidence>
<dbReference type="InterPro" id="IPR036412">
    <property type="entry name" value="HAD-like_sf"/>
</dbReference>
<name>A0A518CN71_9PLAN</name>
<dbReference type="PANTHER" id="PTHR43434">
    <property type="entry name" value="PHOSPHOGLYCOLATE PHOSPHATASE"/>
    <property type="match status" value="1"/>
</dbReference>
<dbReference type="PANTHER" id="PTHR43434:SF1">
    <property type="entry name" value="PHOSPHOGLYCOLATE PHOSPHATASE"/>
    <property type="match status" value="1"/>
</dbReference>
<dbReference type="RefSeq" id="WP_144995926.1">
    <property type="nucleotide sequence ID" value="NZ_CP036281.1"/>
</dbReference>
<protein>
    <recommendedName>
        <fullName evidence="4">phosphoglycolate phosphatase</fullName>
        <ecNumber evidence="4">3.1.3.18</ecNumber>
    </recommendedName>
</protein>
<dbReference type="SFLD" id="SFLDG01129">
    <property type="entry name" value="C1.5:_HAD__Beta-PGM__Phosphata"/>
    <property type="match status" value="1"/>
</dbReference>
<proteinExistence type="inferred from homology"/>
<evidence type="ECO:0000256" key="2">
    <source>
        <dbReference type="ARBA" id="ARBA00004818"/>
    </source>
</evidence>
<gene>
    <name evidence="5" type="ORF">Pla110_24020</name>
</gene>
<dbReference type="Pfam" id="PF00702">
    <property type="entry name" value="Hydrolase"/>
    <property type="match status" value="1"/>
</dbReference>
<dbReference type="EMBL" id="CP036281">
    <property type="protein sequence ID" value="QDU80670.1"/>
    <property type="molecule type" value="Genomic_DNA"/>
</dbReference>
<dbReference type="SFLD" id="SFLDS00003">
    <property type="entry name" value="Haloacid_Dehalogenase"/>
    <property type="match status" value="1"/>
</dbReference>
<sequence>MSADASHEADYKLRVKEVGETRFLPDSSVEIVHDVDLADPPRFAVFDFDGTLSCVREGWPEVMVPMMIEELQKTGTSESEEELSKISYDFVMQLNGKQTIYQMIRLVEEIEKRGGKAEDPSFYKHKYHDLLMERITSRREDLRNGKADPREMLVPGSFEVLQGLIDRGVEVFLASGTDENFVREECELLQVDKYFGPHIYGAQDDYKSFSKQMVIERILRENNVEGKYLIGFGDGFVEIDNIHEAGGTAIAVASNESAKDGSVDEWKRTRLIGVGAHIVIPDYQQIDTLFKYLWKE</sequence>
<dbReference type="GO" id="GO:0008967">
    <property type="term" value="F:phosphoglycolate phosphatase activity"/>
    <property type="evidence" value="ECO:0007669"/>
    <property type="project" value="UniProtKB-EC"/>
</dbReference>
<dbReference type="OrthoDB" id="9781311at2"/>
<dbReference type="GO" id="GO:0005829">
    <property type="term" value="C:cytosol"/>
    <property type="evidence" value="ECO:0007669"/>
    <property type="project" value="TreeGrafter"/>
</dbReference>
<evidence type="ECO:0000313" key="6">
    <source>
        <dbReference type="Proteomes" id="UP000317178"/>
    </source>
</evidence>
<dbReference type="InterPro" id="IPR023214">
    <property type="entry name" value="HAD_sf"/>
</dbReference>
<comment type="catalytic activity">
    <reaction evidence="1">
        <text>2-phosphoglycolate + H2O = glycolate + phosphate</text>
        <dbReference type="Rhea" id="RHEA:14369"/>
        <dbReference type="ChEBI" id="CHEBI:15377"/>
        <dbReference type="ChEBI" id="CHEBI:29805"/>
        <dbReference type="ChEBI" id="CHEBI:43474"/>
        <dbReference type="ChEBI" id="CHEBI:58033"/>
        <dbReference type="EC" id="3.1.3.18"/>
    </reaction>
</comment>
<reference evidence="5 6" key="1">
    <citation type="submission" date="2019-02" db="EMBL/GenBank/DDBJ databases">
        <title>Deep-cultivation of Planctomycetes and their phenomic and genomic characterization uncovers novel biology.</title>
        <authorList>
            <person name="Wiegand S."/>
            <person name="Jogler M."/>
            <person name="Boedeker C."/>
            <person name="Pinto D."/>
            <person name="Vollmers J."/>
            <person name="Rivas-Marin E."/>
            <person name="Kohn T."/>
            <person name="Peeters S.H."/>
            <person name="Heuer A."/>
            <person name="Rast P."/>
            <person name="Oberbeckmann S."/>
            <person name="Bunk B."/>
            <person name="Jeske O."/>
            <person name="Meyerdierks A."/>
            <person name="Storesund J.E."/>
            <person name="Kallscheuer N."/>
            <person name="Luecker S."/>
            <person name="Lage O.M."/>
            <person name="Pohl T."/>
            <person name="Merkel B.J."/>
            <person name="Hornburger P."/>
            <person name="Mueller R.-W."/>
            <person name="Bruemmer F."/>
            <person name="Labrenz M."/>
            <person name="Spormann A.M."/>
            <person name="Op den Camp H."/>
            <person name="Overmann J."/>
            <person name="Amann R."/>
            <person name="Jetten M.S.M."/>
            <person name="Mascher T."/>
            <person name="Medema M.H."/>
            <person name="Devos D.P."/>
            <person name="Kaster A.-K."/>
            <person name="Ovreas L."/>
            <person name="Rohde M."/>
            <person name="Galperin M.Y."/>
            <person name="Jogler C."/>
        </authorList>
    </citation>
    <scope>NUCLEOTIDE SEQUENCE [LARGE SCALE GENOMIC DNA]</scope>
    <source>
        <strain evidence="5 6">Pla110</strain>
    </source>
</reference>
<dbReference type="EC" id="3.1.3.18" evidence="4"/>
<comment type="pathway">
    <text evidence="2">Organic acid metabolism; glycolate biosynthesis; glycolate from 2-phosphoglycolate: step 1/1.</text>
</comment>
<evidence type="ECO:0000256" key="1">
    <source>
        <dbReference type="ARBA" id="ARBA00000830"/>
    </source>
</evidence>
<dbReference type="Proteomes" id="UP000317178">
    <property type="component" value="Chromosome"/>
</dbReference>
<dbReference type="GO" id="GO:0006281">
    <property type="term" value="P:DNA repair"/>
    <property type="evidence" value="ECO:0007669"/>
    <property type="project" value="TreeGrafter"/>
</dbReference>
<accession>A0A518CN71</accession>
<keyword evidence="6" id="KW-1185">Reference proteome</keyword>
<evidence type="ECO:0000256" key="4">
    <source>
        <dbReference type="ARBA" id="ARBA00013078"/>
    </source>
</evidence>
<dbReference type="SUPFAM" id="SSF56784">
    <property type="entry name" value="HAD-like"/>
    <property type="match status" value="1"/>
</dbReference>
<dbReference type="KEGG" id="plon:Pla110_24020"/>